<reference evidence="3" key="1">
    <citation type="journal article" date="2019" name="Int. J. Syst. Evol. Microbiol.">
        <title>The Global Catalogue of Microorganisms (GCM) 10K type strain sequencing project: providing services to taxonomists for standard genome sequencing and annotation.</title>
        <authorList>
            <consortium name="The Broad Institute Genomics Platform"/>
            <consortium name="The Broad Institute Genome Sequencing Center for Infectious Disease"/>
            <person name="Wu L."/>
            <person name="Ma J."/>
        </authorList>
    </citation>
    <scope>NUCLEOTIDE SEQUENCE [LARGE SCALE GENOMIC DNA]</scope>
    <source>
        <strain evidence="3">CCUG 55609</strain>
    </source>
</reference>
<feature type="region of interest" description="Disordered" evidence="1">
    <location>
        <begin position="1"/>
        <end position="24"/>
    </location>
</feature>
<gene>
    <name evidence="2" type="ORF">ACFQ33_14635</name>
</gene>
<dbReference type="RefSeq" id="WP_374835871.1">
    <property type="nucleotide sequence ID" value="NZ_JBHEEW010000002.1"/>
</dbReference>
<sequence length="43" mass="4809">MEESSNCIDCGDAAASASTTRSHTPKKDMLKFPIFEIERYLSK</sequence>
<proteinExistence type="predicted"/>
<evidence type="ECO:0000256" key="1">
    <source>
        <dbReference type="SAM" id="MobiDB-lite"/>
    </source>
</evidence>
<keyword evidence="3" id="KW-1185">Reference proteome</keyword>
<dbReference type="EMBL" id="JBHTNF010000009">
    <property type="protein sequence ID" value="MFD1329122.1"/>
    <property type="molecule type" value="Genomic_DNA"/>
</dbReference>
<evidence type="ECO:0000313" key="2">
    <source>
        <dbReference type="EMBL" id="MFD1329122.1"/>
    </source>
</evidence>
<dbReference type="Proteomes" id="UP001597173">
    <property type="component" value="Unassembled WGS sequence"/>
</dbReference>
<organism evidence="2 3">
    <name type="scientific">Mycoplana ramosa</name>
    <name type="common">Mycoplana bullata</name>
    <dbReference type="NCBI Taxonomy" id="40837"/>
    <lineage>
        <taxon>Bacteria</taxon>
        <taxon>Pseudomonadati</taxon>
        <taxon>Pseudomonadota</taxon>
        <taxon>Alphaproteobacteria</taxon>
        <taxon>Hyphomicrobiales</taxon>
        <taxon>Rhizobiaceae</taxon>
        <taxon>Mycoplana</taxon>
    </lineage>
</organism>
<accession>A0ABW3YYY8</accession>
<name>A0ABW3YYY8_MYCRA</name>
<evidence type="ECO:0000313" key="3">
    <source>
        <dbReference type="Proteomes" id="UP001597173"/>
    </source>
</evidence>
<comment type="caution">
    <text evidence="2">The sequence shown here is derived from an EMBL/GenBank/DDBJ whole genome shotgun (WGS) entry which is preliminary data.</text>
</comment>
<protein>
    <submittedName>
        <fullName evidence="2">Uncharacterized protein</fullName>
    </submittedName>
</protein>